<gene>
    <name evidence="1" type="ORF">L1987_64274</name>
</gene>
<keyword evidence="2" id="KW-1185">Reference proteome</keyword>
<protein>
    <submittedName>
        <fullName evidence="1">Uncharacterized protein</fullName>
    </submittedName>
</protein>
<dbReference type="EMBL" id="CM042038">
    <property type="protein sequence ID" value="KAI3733057.1"/>
    <property type="molecule type" value="Genomic_DNA"/>
</dbReference>
<name>A0ACB9CFK6_9ASTR</name>
<evidence type="ECO:0000313" key="1">
    <source>
        <dbReference type="EMBL" id="KAI3733057.1"/>
    </source>
</evidence>
<dbReference type="Proteomes" id="UP001056120">
    <property type="component" value="Linkage Group LG21"/>
</dbReference>
<proteinExistence type="predicted"/>
<sequence length="476" mass="52651">MNENEIAQGNAKGVGHAAQNVNVQQPPVQQAQPQVQQVPVVDAPIFNEPVINEPEIVNERVDEPHVEGCEYEKVVHISDSEQIESDDNDSDNDDPDAKKIRKKFEKETITVSIPSKRVKMQVRRKTNGPPLESSSKKRKTLDDTEKVYNPTDELVDADVLQAMKVKAEAGRKKPTTKNPIILQTLSSVATSIATTTTTIPSSGVSVTTAVDLLHAIFAEATTTKSVSTPSRSIPPLIPETAKFMDSIFDTPSSTIPPQASTSGASDAKDEQIFKLRATVDDLSAQVADLNAIVNSQLDLLNDLANTNMLQRLDAQGESSRKCKEDKSTMFTGDDEDNDLDNTSVDDWLSDEEVKEIEFETATKEIKYKTFEGVEISSKIFEEKDNVLADDWLSDEEVDEIEFETDSEEIKYISSEGVEFSSKFFYEIGQVDEANNEPNKSKVDCLQTGKKTQDIFGDVVRGSLLMHILDDKSLKIV</sequence>
<reference evidence="1 2" key="2">
    <citation type="journal article" date="2022" name="Mol. Ecol. Resour.">
        <title>The genomes of chicory, endive, great burdock and yacon provide insights into Asteraceae paleo-polyploidization history and plant inulin production.</title>
        <authorList>
            <person name="Fan W."/>
            <person name="Wang S."/>
            <person name="Wang H."/>
            <person name="Wang A."/>
            <person name="Jiang F."/>
            <person name="Liu H."/>
            <person name="Zhao H."/>
            <person name="Xu D."/>
            <person name="Zhang Y."/>
        </authorList>
    </citation>
    <scope>NUCLEOTIDE SEQUENCE [LARGE SCALE GENOMIC DNA]</scope>
    <source>
        <strain evidence="2">cv. Yunnan</strain>
        <tissue evidence="1">Leaves</tissue>
    </source>
</reference>
<organism evidence="1 2">
    <name type="scientific">Smallanthus sonchifolius</name>
    <dbReference type="NCBI Taxonomy" id="185202"/>
    <lineage>
        <taxon>Eukaryota</taxon>
        <taxon>Viridiplantae</taxon>
        <taxon>Streptophyta</taxon>
        <taxon>Embryophyta</taxon>
        <taxon>Tracheophyta</taxon>
        <taxon>Spermatophyta</taxon>
        <taxon>Magnoliopsida</taxon>
        <taxon>eudicotyledons</taxon>
        <taxon>Gunneridae</taxon>
        <taxon>Pentapetalae</taxon>
        <taxon>asterids</taxon>
        <taxon>campanulids</taxon>
        <taxon>Asterales</taxon>
        <taxon>Asteraceae</taxon>
        <taxon>Asteroideae</taxon>
        <taxon>Heliantheae alliance</taxon>
        <taxon>Millerieae</taxon>
        <taxon>Smallanthus</taxon>
    </lineage>
</organism>
<reference evidence="2" key="1">
    <citation type="journal article" date="2022" name="Mol. Ecol. Resour.">
        <title>The genomes of chicory, endive, great burdock and yacon provide insights into Asteraceae palaeo-polyploidization history and plant inulin production.</title>
        <authorList>
            <person name="Fan W."/>
            <person name="Wang S."/>
            <person name="Wang H."/>
            <person name="Wang A."/>
            <person name="Jiang F."/>
            <person name="Liu H."/>
            <person name="Zhao H."/>
            <person name="Xu D."/>
            <person name="Zhang Y."/>
        </authorList>
    </citation>
    <scope>NUCLEOTIDE SEQUENCE [LARGE SCALE GENOMIC DNA]</scope>
    <source>
        <strain evidence="2">cv. Yunnan</strain>
    </source>
</reference>
<comment type="caution">
    <text evidence="1">The sequence shown here is derived from an EMBL/GenBank/DDBJ whole genome shotgun (WGS) entry which is preliminary data.</text>
</comment>
<accession>A0ACB9CFK6</accession>
<evidence type="ECO:0000313" key="2">
    <source>
        <dbReference type="Proteomes" id="UP001056120"/>
    </source>
</evidence>